<dbReference type="RefSeq" id="WP_179768693.1">
    <property type="nucleotide sequence ID" value="NZ_JACCFO010000001.1"/>
</dbReference>
<dbReference type="InterPro" id="IPR036366">
    <property type="entry name" value="PGBDSf"/>
</dbReference>
<sequence length="393" mass="39568">MGEPVVEGRGGAGDPVAPPGRHESRADPEAASGAPAAPSGAARAGAARSGAEDGAEGGAGAAPAPADAPDGGPRPARSRRRWGRRRALTAAAGAVLLAAAGGALAYGLGGGTPESEASSGLPPATTEVARETISDVETASGELGFGPAATAAARAGGTLTRVPGTGAEVGRGETLFEVDNRPVTVMYGDEPAYRPMAVGTEGADVEQLERNLSKLGYGGFTVDSAFTEGTAAAVMEWQDDRGLEVTGTVELGSVLFAPGAVRVDSLQAEEGGQVQPGAPVLDYTGTEKLVTTELEPADQRLVEDGGEVEVTLPDGQTVAGAVEEVTTVIEPATEQQDAQTVIEVVVALEGDDAQEAAADYPLPTTGQVVVDGHDVGRSSCRPGRCSAAWPRRW</sequence>
<dbReference type="GO" id="GO:0016787">
    <property type="term" value="F:hydrolase activity"/>
    <property type="evidence" value="ECO:0007669"/>
    <property type="project" value="UniProtKB-KW"/>
</dbReference>
<gene>
    <name evidence="4" type="ORF">HNR12_003594</name>
</gene>
<feature type="compositionally biased region" description="Low complexity" evidence="1">
    <location>
        <begin position="29"/>
        <end position="49"/>
    </location>
</feature>
<feature type="region of interest" description="Disordered" evidence="1">
    <location>
        <begin position="1"/>
        <end position="85"/>
    </location>
</feature>
<dbReference type="AlphaFoldDB" id="A0A853BRY9"/>
<evidence type="ECO:0000313" key="5">
    <source>
        <dbReference type="Proteomes" id="UP000575985"/>
    </source>
</evidence>
<dbReference type="Proteomes" id="UP000575985">
    <property type="component" value="Unassembled WGS sequence"/>
</dbReference>
<protein>
    <submittedName>
        <fullName evidence="4">Peptidoglycan hydrolase-like protein with peptidoglycan-binding domain</fullName>
    </submittedName>
</protein>
<evidence type="ECO:0000313" key="4">
    <source>
        <dbReference type="EMBL" id="NYI97317.1"/>
    </source>
</evidence>
<organism evidence="4 5">
    <name type="scientific">Streptomonospora nanhaiensis</name>
    <dbReference type="NCBI Taxonomy" id="1323731"/>
    <lineage>
        <taxon>Bacteria</taxon>
        <taxon>Bacillati</taxon>
        <taxon>Actinomycetota</taxon>
        <taxon>Actinomycetes</taxon>
        <taxon>Streptosporangiales</taxon>
        <taxon>Nocardiopsidaceae</taxon>
        <taxon>Streptomonospora</taxon>
    </lineage>
</organism>
<comment type="caution">
    <text evidence="4">The sequence shown here is derived from an EMBL/GenBank/DDBJ whole genome shotgun (WGS) entry which is preliminary data.</text>
</comment>
<feature type="compositionally biased region" description="Basic residues" evidence="1">
    <location>
        <begin position="76"/>
        <end position="85"/>
    </location>
</feature>
<feature type="transmembrane region" description="Helical" evidence="2">
    <location>
        <begin position="87"/>
        <end position="109"/>
    </location>
</feature>
<feature type="compositionally biased region" description="Low complexity" evidence="1">
    <location>
        <begin position="61"/>
        <end position="75"/>
    </location>
</feature>
<dbReference type="Gene3D" id="1.10.101.10">
    <property type="entry name" value="PGBD-like superfamily/PGBD"/>
    <property type="match status" value="1"/>
</dbReference>
<keyword evidence="2" id="KW-0472">Membrane</keyword>
<proteinExistence type="predicted"/>
<accession>A0A853BRY9</accession>
<dbReference type="Pfam" id="PF01471">
    <property type="entry name" value="PG_binding_1"/>
    <property type="match status" value="1"/>
</dbReference>
<keyword evidence="2" id="KW-1133">Transmembrane helix</keyword>
<keyword evidence="5" id="KW-1185">Reference proteome</keyword>
<dbReference type="EMBL" id="JACCFO010000001">
    <property type="protein sequence ID" value="NYI97317.1"/>
    <property type="molecule type" value="Genomic_DNA"/>
</dbReference>
<keyword evidence="4" id="KW-0378">Hydrolase</keyword>
<dbReference type="SUPFAM" id="SSF47090">
    <property type="entry name" value="PGBD-like"/>
    <property type="match status" value="1"/>
</dbReference>
<evidence type="ECO:0000259" key="3">
    <source>
        <dbReference type="Pfam" id="PF01471"/>
    </source>
</evidence>
<dbReference type="InterPro" id="IPR002477">
    <property type="entry name" value="Peptidoglycan-bd-like"/>
</dbReference>
<dbReference type="InterPro" id="IPR036365">
    <property type="entry name" value="PGBD-like_sf"/>
</dbReference>
<evidence type="ECO:0000256" key="1">
    <source>
        <dbReference type="SAM" id="MobiDB-lite"/>
    </source>
</evidence>
<name>A0A853BRY9_9ACTN</name>
<reference evidence="4 5" key="1">
    <citation type="submission" date="2020-07" db="EMBL/GenBank/DDBJ databases">
        <title>Sequencing the genomes of 1000 actinobacteria strains.</title>
        <authorList>
            <person name="Klenk H.-P."/>
        </authorList>
    </citation>
    <scope>NUCLEOTIDE SEQUENCE [LARGE SCALE GENOMIC DNA]</scope>
    <source>
        <strain evidence="4 5">DSM 45927</strain>
    </source>
</reference>
<feature type="domain" description="Peptidoglycan binding-like" evidence="3">
    <location>
        <begin position="202"/>
        <end position="249"/>
    </location>
</feature>
<keyword evidence="2" id="KW-0812">Transmembrane</keyword>
<evidence type="ECO:0000256" key="2">
    <source>
        <dbReference type="SAM" id="Phobius"/>
    </source>
</evidence>